<evidence type="ECO:0000313" key="2">
    <source>
        <dbReference type="EMBL" id="PSH60794.1"/>
    </source>
</evidence>
<dbReference type="Pfam" id="PF00982">
    <property type="entry name" value="Glyco_transf_20"/>
    <property type="match status" value="1"/>
</dbReference>
<dbReference type="CDD" id="cd03788">
    <property type="entry name" value="GT20_TPS"/>
    <property type="match status" value="1"/>
</dbReference>
<dbReference type="InterPro" id="IPR001830">
    <property type="entry name" value="Glyco_trans_20"/>
</dbReference>
<dbReference type="SUPFAM" id="SSF53756">
    <property type="entry name" value="UDP-Glycosyltransferase/glycogen phosphorylase"/>
    <property type="match status" value="1"/>
</dbReference>
<dbReference type="Proteomes" id="UP000241444">
    <property type="component" value="Unassembled WGS sequence"/>
</dbReference>
<dbReference type="PANTHER" id="PTHR10788">
    <property type="entry name" value="TREHALOSE-6-PHOSPHATE SYNTHASE"/>
    <property type="match status" value="1"/>
</dbReference>
<evidence type="ECO:0000313" key="3">
    <source>
        <dbReference type="Proteomes" id="UP000241444"/>
    </source>
</evidence>
<dbReference type="OrthoDB" id="9815690at2"/>
<dbReference type="GO" id="GO:0005992">
    <property type="term" value="P:trehalose biosynthetic process"/>
    <property type="evidence" value="ECO:0007669"/>
    <property type="project" value="InterPro"/>
</dbReference>
<dbReference type="RefSeq" id="WP_106714263.1">
    <property type="nucleotide sequence ID" value="NZ_PGGO01000043.1"/>
</dbReference>
<evidence type="ECO:0000256" key="1">
    <source>
        <dbReference type="ARBA" id="ARBA00008799"/>
    </source>
</evidence>
<gene>
    <name evidence="2" type="ORF">CU102_27650</name>
</gene>
<protein>
    <submittedName>
        <fullName evidence="2">Alpha,alpha-trehalose-phosphate synthase</fullName>
    </submittedName>
</protein>
<dbReference type="GO" id="GO:0003825">
    <property type="term" value="F:alpha,alpha-trehalose-phosphate synthase (UDP-forming) activity"/>
    <property type="evidence" value="ECO:0007669"/>
    <property type="project" value="TreeGrafter"/>
</dbReference>
<organism evidence="2 3">
    <name type="scientific">Phyllobacterium brassicacearum</name>
    <dbReference type="NCBI Taxonomy" id="314235"/>
    <lineage>
        <taxon>Bacteria</taxon>
        <taxon>Pseudomonadati</taxon>
        <taxon>Pseudomonadota</taxon>
        <taxon>Alphaproteobacteria</taxon>
        <taxon>Hyphomicrobiales</taxon>
        <taxon>Phyllobacteriaceae</taxon>
        <taxon>Phyllobacterium</taxon>
    </lineage>
</organism>
<accession>A0A2P7B2V4</accession>
<sequence>MSRLVIVSNRIADLNNEPVQQGGLAVALVDALRERGGVWFGWNGEIGDRKEEAHVEQHGSITQISLSLTKKDYSEYYLGYANGVLWPLFHYRLDLVRYRSSHFSGYNRVNRKFAAALMPHLKFDDIIWAQDYHLITFARSLRNLGCRQRIGFFLHIPFPPPDLLAASSNHAELVQALMAYDVIGMQTFLDVNNFKRYLTDHTDAEVLENGDVRIGRRTIKVERFPIGMDVEAFGEMSQRITDDVAVDIKRREVLGRKQIIGVDRLDYSKGLPSRVKAFGRMLAKYPEMEKAVTFLQIAPPTREAVDAYSDIRDEMEALTGSVNGKYSDFNWTPIRYIHRSVPRNKLAALFRASQAGFVTPLRDGMNLVAKEYVAAQNPEAPGVLVLSQFAGAAEEMQEALIVNPYDIDEMADKLYAALTMPLNERKERHRALLEKIKRFDAKAWLVGFLKILEGGVEPVPKLPKVKKTPRPSASLT</sequence>
<proteinExistence type="inferred from homology"/>
<name>A0A2P7B2V4_9HYPH</name>
<dbReference type="AlphaFoldDB" id="A0A2P7B2V4"/>
<keyword evidence="3" id="KW-1185">Reference proteome</keyword>
<reference evidence="3" key="1">
    <citation type="submission" date="2017-11" db="EMBL/GenBank/DDBJ databases">
        <authorList>
            <person name="Kuznetsova I."/>
            <person name="Sazanova A."/>
            <person name="Chirak E."/>
            <person name="Safronova V."/>
            <person name="Willems A."/>
        </authorList>
    </citation>
    <scope>NUCLEOTIDE SEQUENCE [LARGE SCALE GENOMIC DNA]</scope>
    <source>
        <strain evidence="3">STM 196</strain>
    </source>
</reference>
<dbReference type="EMBL" id="PGGO01000043">
    <property type="protein sequence ID" value="PSH60794.1"/>
    <property type="molecule type" value="Genomic_DNA"/>
</dbReference>
<dbReference type="Gene3D" id="3.40.50.2000">
    <property type="entry name" value="Glycogen Phosphorylase B"/>
    <property type="match status" value="2"/>
</dbReference>
<comment type="similarity">
    <text evidence="1">Belongs to the glycosyltransferase 20 family.</text>
</comment>
<dbReference type="PANTHER" id="PTHR10788:SF106">
    <property type="entry name" value="BCDNA.GH08860"/>
    <property type="match status" value="1"/>
</dbReference>
<comment type="caution">
    <text evidence="2">The sequence shown here is derived from an EMBL/GenBank/DDBJ whole genome shotgun (WGS) entry which is preliminary data.</text>
</comment>